<keyword evidence="12" id="KW-1185">Reference proteome</keyword>
<feature type="compositionally biased region" description="Low complexity" evidence="8">
    <location>
        <begin position="194"/>
        <end position="222"/>
    </location>
</feature>
<feature type="compositionally biased region" description="Low complexity" evidence="8">
    <location>
        <begin position="229"/>
        <end position="248"/>
    </location>
</feature>
<keyword evidence="3 9" id="KW-0732">Signal</keyword>
<protein>
    <submittedName>
        <fullName evidence="11">Chitin binding protein</fullName>
    </submittedName>
</protein>
<dbReference type="InterPro" id="IPR000254">
    <property type="entry name" value="CBD"/>
</dbReference>
<feature type="region of interest" description="Disordered" evidence="8">
    <location>
        <begin position="193"/>
        <end position="248"/>
    </location>
</feature>
<dbReference type="EMBL" id="JAPCWZ010000004">
    <property type="protein sequence ID" value="KAK8868128.1"/>
    <property type="molecule type" value="Genomic_DNA"/>
</dbReference>
<dbReference type="PANTHER" id="PTHR36575:SF2">
    <property type="entry name" value="CHITIN-BINDING TYPE-4 DOMAIN-CONTAINING PROTEIN-RELATED"/>
    <property type="match status" value="1"/>
</dbReference>
<gene>
    <name evidence="11" type="ORF">PGQ11_006706</name>
</gene>
<evidence type="ECO:0000259" key="10">
    <source>
        <dbReference type="PROSITE" id="PS51164"/>
    </source>
</evidence>
<dbReference type="Gene3D" id="2.70.50.70">
    <property type="match status" value="1"/>
</dbReference>
<evidence type="ECO:0000256" key="7">
    <source>
        <dbReference type="ARBA" id="ARBA00034311"/>
    </source>
</evidence>
<sequence>MQYALTFVALAAPALVSAHGAISSPKPRPAGKAMAAACGTQVQNQQSSDPFGNIQGELQVAAKDMTADCNLWLCKGFQFADNSANVQSYTVGQKVPITFDLRAPHTGTANISIVDTKSNSIIGTPLMTYDTFASNSAPQAANEKSVSITIPDLGGKCTTAGDCVIQHYWDARSIDQTYESCIDFTVGGGGAGGAAPAAPASPAPSAAPTSAAAGGNAPAPTTLATQTRAATSAEAAAPTTTAAPANNGGAAPATGGSGAALYAQCGGNGFSGATSCAEGTCKKQNDYYSQCVPN</sequence>
<keyword evidence="5" id="KW-1015">Disulfide bond</keyword>
<evidence type="ECO:0000256" key="2">
    <source>
        <dbReference type="ARBA" id="ARBA00022723"/>
    </source>
</evidence>
<evidence type="ECO:0000313" key="11">
    <source>
        <dbReference type="EMBL" id="KAK8868128.1"/>
    </source>
</evidence>
<dbReference type="InterPro" id="IPR004302">
    <property type="entry name" value="Cellulose/chitin-bd_N"/>
</dbReference>
<dbReference type="PROSITE" id="PS51164">
    <property type="entry name" value="CBM1_2"/>
    <property type="match status" value="1"/>
</dbReference>
<name>A0ABR2ITW2_9PEZI</name>
<reference evidence="11 12" key="1">
    <citation type="journal article" date="2024" name="IMA Fungus">
        <title>Apiospora arundinis, a panoply of carbohydrate-active enzymes and secondary metabolites.</title>
        <authorList>
            <person name="Sorensen T."/>
            <person name="Petersen C."/>
            <person name="Muurmann A.T."/>
            <person name="Christiansen J.V."/>
            <person name="Brundto M.L."/>
            <person name="Overgaard C.K."/>
            <person name="Boysen A.T."/>
            <person name="Wollenberg R.D."/>
            <person name="Larsen T.O."/>
            <person name="Sorensen J.L."/>
            <person name="Nielsen K.L."/>
            <person name="Sondergaard T.E."/>
        </authorList>
    </citation>
    <scope>NUCLEOTIDE SEQUENCE [LARGE SCALE GENOMIC DNA]</scope>
    <source>
        <strain evidence="11 12">AAU 773</strain>
    </source>
</reference>
<keyword evidence="4" id="KW-0186">Copper</keyword>
<dbReference type="PROSITE" id="PS00562">
    <property type="entry name" value="CBM1_1"/>
    <property type="match status" value="1"/>
</dbReference>
<dbReference type="PANTHER" id="PTHR36575">
    <property type="entry name" value="BINDING PROTEIN, PUTATIVE (AFU_ORTHOLOGUE AFUA_1G14430)-RELATED"/>
    <property type="match status" value="1"/>
</dbReference>
<feature type="domain" description="CBM1" evidence="10">
    <location>
        <begin position="257"/>
        <end position="292"/>
    </location>
</feature>
<dbReference type="Pfam" id="PF00734">
    <property type="entry name" value="CBM_1"/>
    <property type="match status" value="1"/>
</dbReference>
<comment type="similarity">
    <text evidence="7">Belongs to the polysaccharide monooxygenase AA13 family.</text>
</comment>
<accession>A0ABR2ITW2</accession>
<organism evidence="11 12">
    <name type="scientific">Apiospora arundinis</name>
    <dbReference type="NCBI Taxonomy" id="335852"/>
    <lineage>
        <taxon>Eukaryota</taxon>
        <taxon>Fungi</taxon>
        <taxon>Dikarya</taxon>
        <taxon>Ascomycota</taxon>
        <taxon>Pezizomycotina</taxon>
        <taxon>Sordariomycetes</taxon>
        <taxon>Xylariomycetidae</taxon>
        <taxon>Amphisphaeriales</taxon>
        <taxon>Apiosporaceae</taxon>
        <taxon>Apiospora</taxon>
    </lineage>
</organism>
<dbReference type="Proteomes" id="UP001390339">
    <property type="component" value="Unassembled WGS sequence"/>
</dbReference>
<dbReference type="SMART" id="SM00236">
    <property type="entry name" value="fCBD"/>
    <property type="match status" value="1"/>
</dbReference>
<evidence type="ECO:0000256" key="3">
    <source>
        <dbReference type="ARBA" id="ARBA00022729"/>
    </source>
</evidence>
<evidence type="ECO:0000256" key="6">
    <source>
        <dbReference type="ARBA" id="ARBA00023180"/>
    </source>
</evidence>
<evidence type="ECO:0000256" key="4">
    <source>
        <dbReference type="ARBA" id="ARBA00023008"/>
    </source>
</evidence>
<proteinExistence type="inferred from homology"/>
<keyword evidence="2" id="KW-0479">Metal-binding</keyword>
<evidence type="ECO:0000256" key="1">
    <source>
        <dbReference type="ARBA" id="ARBA00001973"/>
    </source>
</evidence>
<dbReference type="SUPFAM" id="SSF57180">
    <property type="entry name" value="Cellulose-binding domain"/>
    <property type="match status" value="1"/>
</dbReference>
<dbReference type="InterPro" id="IPR035971">
    <property type="entry name" value="CBD_sf"/>
</dbReference>
<evidence type="ECO:0000256" key="8">
    <source>
        <dbReference type="SAM" id="MobiDB-lite"/>
    </source>
</evidence>
<evidence type="ECO:0000313" key="12">
    <source>
        <dbReference type="Proteomes" id="UP001390339"/>
    </source>
</evidence>
<comment type="cofactor">
    <cofactor evidence="1">
        <name>Cu(2+)</name>
        <dbReference type="ChEBI" id="CHEBI:29036"/>
    </cofactor>
</comment>
<evidence type="ECO:0000256" key="9">
    <source>
        <dbReference type="SAM" id="SignalP"/>
    </source>
</evidence>
<dbReference type="InterPro" id="IPR052282">
    <property type="entry name" value="Starch-active_LPMO"/>
</dbReference>
<keyword evidence="6" id="KW-0325">Glycoprotein</keyword>
<feature type="chain" id="PRO_5046773394" evidence="9">
    <location>
        <begin position="19"/>
        <end position="294"/>
    </location>
</feature>
<dbReference type="Pfam" id="PF03067">
    <property type="entry name" value="LPMO_10"/>
    <property type="match status" value="1"/>
</dbReference>
<evidence type="ECO:0000256" key="5">
    <source>
        <dbReference type="ARBA" id="ARBA00023157"/>
    </source>
</evidence>
<feature type="signal peptide" evidence="9">
    <location>
        <begin position="1"/>
        <end position="18"/>
    </location>
</feature>
<comment type="caution">
    <text evidence="11">The sequence shown here is derived from an EMBL/GenBank/DDBJ whole genome shotgun (WGS) entry which is preliminary data.</text>
</comment>